<evidence type="ECO:0000256" key="4">
    <source>
        <dbReference type="ARBA" id="ARBA00022723"/>
    </source>
</evidence>
<keyword evidence="5" id="KW-0378">Hydrolase</keyword>
<evidence type="ECO:0000256" key="7">
    <source>
        <dbReference type="ARBA" id="ARBA00023049"/>
    </source>
</evidence>
<evidence type="ECO:0000256" key="3">
    <source>
        <dbReference type="ARBA" id="ARBA00022670"/>
    </source>
</evidence>
<keyword evidence="4" id="KW-0479">Metal-binding</keyword>
<evidence type="ECO:0000256" key="5">
    <source>
        <dbReference type="ARBA" id="ARBA00022801"/>
    </source>
</evidence>
<dbReference type="Proteomes" id="UP001431449">
    <property type="component" value="Unassembled WGS sequence"/>
</dbReference>
<dbReference type="InterPro" id="IPR045834">
    <property type="entry name" value="Csd3_N2"/>
</dbReference>
<dbReference type="PANTHER" id="PTHR21666:SF288">
    <property type="entry name" value="CELL DIVISION PROTEIN YTFB"/>
    <property type="match status" value="1"/>
</dbReference>
<feature type="domain" description="M23ase beta-sheet core" evidence="8">
    <location>
        <begin position="315"/>
        <end position="410"/>
    </location>
</feature>
<dbReference type="Pfam" id="PF04225">
    <property type="entry name" value="LysM_OapA"/>
    <property type="match status" value="1"/>
</dbReference>
<feature type="domain" description="Opacity-associated protein A LysM-like" evidence="9">
    <location>
        <begin position="90"/>
        <end position="157"/>
    </location>
</feature>
<dbReference type="InterPro" id="IPR011055">
    <property type="entry name" value="Dup_hybrid_motif"/>
</dbReference>
<evidence type="ECO:0000259" key="8">
    <source>
        <dbReference type="Pfam" id="PF01551"/>
    </source>
</evidence>
<dbReference type="EMBL" id="JALNMH010000001">
    <property type="protein sequence ID" value="MCK7592544.1"/>
    <property type="molecule type" value="Genomic_DNA"/>
</dbReference>
<comment type="subcellular location">
    <subcellularLocation>
        <location evidence="2">Cell envelope</location>
    </subcellularLocation>
</comment>
<gene>
    <name evidence="11" type="ORF">M0G41_02545</name>
</gene>
<dbReference type="Gene3D" id="3.10.450.350">
    <property type="match status" value="2"/>
</dbReference>
<keyword evidence="3" id="KW-0645">Protease</keyword>
<dbReference type="InterPro" id="IPR016047">
    <property type="entry name" value="M23ase_b-sheet_dom"/>
</dbReference>
<dbReference type="PANTHER" id="PTHR21666">
    <property type="entry name" value="PEPTIDASE-RELATED"/>
    <property type="match status" value="1"/>
</dbReference>
<name>A0ABT0GEF8_9GAMM</name>
<evidence type="ECO:0000259" key="10">
    <source>
        <dbReference type="Pfam" id="PF19425"/>
    </source>
</evidence>
<feature type="domain" description="Csd3-like second N-terminal" evidence="10">
    <location>
        <begin position="184"/>
        <end position="302"/>
    </location>
</feature>
<organism evidence="11 12">
    <name type="scientific">Pseudomarimonas salicorniae</name>
    <dbReference type="NCBI Taxonomy" id="2933270"/>
    <lineage>
        <taxon>Bacteria</taxon>
        <taxon>Pseudomonadati</taxon>
        <taxon>Pseudomonadota</taxon>
        <taxon>Gammaproteobacteria</taxon>
        <taxon>Lysobacterales</taxon>
        <taxon>Lysobacteraceae</taxon>
        <taxon>Pseudomarimonas</taxon>
    </lineage>
</organism>
<evidence type="ECO:0000313" key="12">
    <source>
        <dbReference type="Proteomes" id="UP001431449"/>
    </source>
</evidence>
<dbReference type="Pfam" id="PF01551">
    <property type="entry name" value="Peptidase_M23"/>
    <property type="match status" value="1"/>
</dbReference>
<evidence type="ECO:0000256" key="1">
    <source>
        <dbReference type="ARBA" id="ARBA00001947"/>
    </source>
</evidence>
<dbReference type="RefSeq" id="WP_248204737.1">
    <property type="nucleotide sequence ID" value="NZ_JALNMH010000001.1"/>
</dbReference>
<evidence type="ECO:0000259" key="9">
    <source>
        <dbReference type="Pfam" id="PF04225"/>
    </source>
</evidence>
<dbReference type="Pfam" id="PF19425">
    <property type="entry name" value="Csd3_N2"/>
    <property type="match status" value="1"/>
</dbReference>
<comment type="cofactor">
    <cofactor evidence="1">
        <name>Zn(2+)</name>
        <dbReference type="ChEBI" id="CHEBI:29105"/>
    </cofactor>
</comment>
<dbReference type="Gene3D" id="2.70.70.10">
    <property type="entry name" value="Glucose Permease (Domain IIA)"/>
    <property type="match status" value="1"/>
</dbReference>
<proteinExistence type="predicted"/>
<evidence type="ECO:0000256" key="2">
    <source>
        <dbReference type="ARBA" id="ARBA00004196"/>
    </source>
</evidence>
<sequence>MSESGLSGIEGWRHPRQWQREHWVLASCLGAVVVLVSSIIPGFADAHREQPADEVPGEALVSDDWVETGLDLPEPIETVRAEGDDSTPDWTSVAVQPGQSMADLFQGQGLSAQLLHRLLEVKGMREPLTRIRPGQVFDFARDETGALRALRFEKGDASRVVLHLDDDEIRSETEARQLQNRVLVASGRITASLFGAAEAAGMSTAATLELAKAFGYDIDFAQDLRVGDEFHVIYEEIWRDGERLRSGDILAATFVNQGKRYQVFRYMFADGRSEYFDAEGRPVKKGFLRMPIDFARISSRFSTARKHPVLGVTRAHRGVDYAARTGTPIMAAGDGKVLFAGWKNGYGRTVILQHGGQVTTLYGHMSKFGGFRTGARVRQGDVIGYVGASGLASGPHLHYEFRLAGVHRDPLKVTMPKPEPLPASEMGRFRLQKEPLVAQLALREDNAQLASRR</sequence>
<reference evidence="11" key="1">
    <citation type="submission" date="2022-04" db="EMBL/GenBank/DDBJ databases">
        <title>Lysobacter sp. CAU 1642 isolated from sea sand.</title>
        <authorList>
            <person name="Kim W."/>
        </authorList>
    </citation>
    <scope>NUCLEOTIDE SEQUENCE</scope>
    <source>
        <strain evidence="11">CAU 1642</strain>
    </source>
</reference>
<dbReference type="InterPro" id="IPR050570">
    <property type="entry name" value="Cell_wall_metabolism_enzyme"/>
</dbReference>
<protein>
    <submittedName>
        <fullName evidence="11">Peptidoglycan DD-metalloendopeptidase family protein</fullName>
    </submittedName>
</protein>
<evidence type="ECO:0000313" key="11">
    <source>
        <dbReference type="EMBL" id="MCK7592544.1"/>
    </source>
</evidence>
<keyword evidence="12" id="KW-1185">Reference proteome</keyword>
<accession>A0ABT0GEF8</accession>
<comment type="caution">
    <text evidence="11">The sequence shown here is derived from an EMBL/GenBank/DDBJ whole genome shotgun (WGS) entry which is preliminary data.</text>
</comment>
<keyword evidence="6" id="KW-0862">Zinc</keyword>
<evidence type="ECO:0000256" key="6">
    <source>
        <dbReference type="ARBA" id="ARBA00022833"/>
    </source>
</evidence>
<dbReference type="SUPFAM" id="SSF51261">
    <property type="entry name" value="Duplicated hybrid motif"/>
    <property type="match status" value="1"/>
</dbReference>
<keyword evidence="7" id="KW-0482">Metalloprotease</keyword>
<dbReference type="CDD" id="cd12797">
    <property type="entry name" value="M23_peptidase"/>
    <property type="match status" value="1"/>
</dbReference>
<dbReference type="InterPro" id="IPR007340">
    <property type="entry name" value="LysM_Opacity-associatedA"/>
</dbReference>